<accession>A0AAW1K3Y1</accession>
<dbReference type="EMBL" id="JBDFQZ010000006">
    <property type="protein sequence ID" value="KAK9713761.1"/>
    <property type="molecule type" value="Genomic_DNA"/>
</dbReference>
<sequence length="358" mass="39815">MTNLKTRNVQLMDSILEGLVPLFMGENWEWVSQEDNPESSEDDETRFVSQVSEKLNIAVVDENSEVLGQKVTSSAPLIPEDMEFPTAEKMDDITAEGRQELVPEILGEGVDDHAWSFSNTECQPLCPDLKGSDTLFLDENFELLAQRSTSPAPLIPDYVEVFATEKVGNITAEEKEILVHEIVGEDVMDNAWSYWCGARLASECHQPDIEHEKTENESENMDNISVEEKDESVCEIVGDVMDNAWSYWCGSRLSSECHQSGVENGKEATESAEAFSRNVSTGNATSDLNSPAKEHRGSELWSFWSGKMGVESVCSALSDAEPFSDSEYKSLPNGYLSSPMISSEQKSACSFWSEREKP</sequence>
<evidence type="ECO:0000313" key="2">
    <source>
        <dbReference type="Proteomes" id="UP001443914"/>
    </source>
</evidence>
<dbReference type="Proteomes" id="UP001443914">
    <property type="component" value="Unassembled WGS sequence"/>
</dbReference>
<protein>
    <submittedName>
        <fullName evidence="1">Uncharacterized protein</fullName>
    </submittedName>
</protein>
<name>A0AAW1K3Y1_SAPOF</name>
<dbReference type="AlphaFoldDB" id="A0AAW1K3Y1"/>
<comment type="caution">
    <text evidence="1">The sequence shown here is derived from an EMBL/GenBank/DDBJ whole genome shotgun (WGS) entry which is preliminary data.</text>
</comment>
<keyword evidence="2" id="KW-1185">Reference proteome</keyword>
<proteinExistence type="predicted"/>
<organism evidence="1 2">
    <name type="scientific">Saponaria officinalis</name>
    <name type="common">Common soapwort</name>
    <name type="synonym">Lychnis saponaria</name>
    <dbReference type="NCBI Taxonomy" id="3572"/>
    <lineage>
        <taxon>Eukaryota</taxon>
        <taxon>Viridiplantae</taxon>
        <taxon>Streptophyta</taxon>
        <taxon>Embryophyta</taxon>
        <taxon>Tracheophyta</taxon>
        <taxon>Spermatophyta</taxon>
        <taxon>Magnoliopsida</taxon>
        <taxon>eudicotyledons</taxon>
        <taxon>Gunneridae</taxon>
        <taxon>Pentapetalae</taxon>
        <taxon>Caryophyllales</taxon>
        <taxon>Caryophyllaceae</taxon>
        <taxon>Caryophylleae</taxon>
        <taxon>Saponaria</taxon>
    </lineage>
</organism>
<gene>
    <name evidence="1" type="ORF">RND81_06G050000</name>
</gene>
<reference evidence="1 2" key="1">
    <citation type="submission" date="2024-03" db="EMBL/GenBank/DDBJ databases">
        <title>WGS assembly of Saponaria officinalis var. Norfolk2.</title>
        <authorList>
            <person name="Jenkins J."/>
            <person name="Shu S."/>
            <person name="Grimwood J."/>
            <person name="Barry K."/>
            <person name="Goodstein D."/>
            <person name="Schmutz J."/>
            <person name="Leebens-Mack J."/>
            <person name="Osbourn A."/>
        </authorList>
    </citation>
    <scope>NUCLEOTIDE SEQUENCE [LARGE SCALE GENOMIC DNA]</scope>
    <source>
        <strain evidence="2">cv. Norfolk2</strain>
        <strain evidence="1">JIC</strain>
        <tissue evidence="1">Leaf</tissue>
    </source>
</reference>
<evidence type="ECO:0000313" key="1">
    <source>
        <dbReference type="EMBL" id="KAK9713761.1"/>
    </source>
</evidence>
<dbReference type="EMBL" id="JBDFQZ010000006">
    <property type="protein sequence ID" value="KAK9713760.1"/>
    <property type="molecule type" value="Genomic_DNA"/>
</dbReference>